<name>A0A5N6R9U0_9ROSI</name>
<evidence type="ECO:0008006" key="12">
    <source>
        <dbReference type="Google" id="ProtNLM"/>
    </source>
</evidence>
<keyword evidence="2 8" id="KW-0813">Transport</keyword>
<dbReference type="InterPro" id="IPR044222">
    <property type="entry name" value="SIP1-1/2-like"/>
</dbReference>
<dbReference type="AlphaFoldDB" id="A0A5N6R9U0"/>
<comment type="similarity">
    <text evidence="7">Belongs to the MIP/aquaporin (TC 1.A.8) family. SIP (TC 1.A.8.10) subfamily.</text>
</comment>
<evidence type="ECO:0000313" key="11">
    <source>
        <dbReference type="Proteomes" id="UP000327013"/>
    </source>
</evidence>
<keyword evidence="11" id="KW-1185">Reference proteome</keyword>
<dbReference type="InterPro" id="IPR023271">
    <property type="entry name" value="Aquaporin-like"/>
</dbReference>
<evidence type="ECO:0000256" key="7">
    <source>
        <dbReference type="ARBA" id="ARBA00024030"/>
    </source>
</evidence>
<keyword evidence="4" id="KW-0677">Repeat</keyword>
<evidence type="ECO:0000313" key="10">
    <source>
        <dbReference type="EMBL" id="KAE8075692.1"/>
    </source>
</evidence>
<feature type="transmembrane region" description="Helical" evidence="9">
    <location>
        <begin position="137"/>
        <end position="156"/>
    </location>
</feature>
<evidence type="ECO:0000256" key="4">
    <source>
        <dbReference type="ARBA" id="ARBA00022737"/>
    </source>
</evidence>
<feature type="transmembrane region" description="Helical" evidence="9">
    <location>
        <begin position="210"/>
        <end position="230"/>
    </location>
</feature>
<feature type="transmembrane region" description="Helical" evidence="9">
    <location>
        <begin position="163"/>
        <end position="183"/>
    </location>
</feature>
<comment type="subcellular location">
    <subcellularLocation>
        <location evidence="1">Membrane</location>
        <topology evidence="1">Multi-pass membrane protein</topology>
    </subcellularLocation>
</comment>
<evidence type="ECO:0000256" key="3">
    <source>
        <dbReference type="ARBA" id="ARBA00022692"/>
    </source>
</evidence>
<evidence type="ECO:0000256" key="5">
    <source>
        <dbReference type="ARBA" id="ARBA00022989"/>
    </source>
</evidence>
<evidence type="ECO:0000256" key="9">
    <source>
        <dbReference type="SAM" id="Phobius"/>
    </source>
</evidence>
<dbReference type="PANTHER" id="PTHR46739:SF2">
    <property type="entry name" value="MAJOR INTRINSIC PROTEIN (MIP) FAMILY TRANSPORTER"/>
    <property type="match status" value="1"/>
</dbReference>
<evidence type="ECO:0000256" key="1">
    <source>
        <dbReference type="ARBA" id="ARBA00004141"/>
    </source>
</evidence>
<dbReference type="GO" id="GO:0015250">
    <property type="term" value="F:water channel activity"/>
    <property type="evidence" value="ECO:0007669"/>
    <property type="project" value="InterPro"/>
</dbReference>
<gene>
    <name evidence="10" type="ORF">FH972_014385</name>
</gene>
<reference evidence="10 11" key="1">
    <citation type="submission" date="2019-06" db="EMBL/GenBank/DDBJ databases">
        <title>A chromosomal-level reference genome of Carpinus fangiana (Coryloideae, Betulaceae).</title>
        <authorList>
            <person name="Yang X."/>
            <person name="Wang Z."/>
            <person name="Zhang L."/>
            <person name="Hao G."/>
            <person name="Liu J."/>
            <person name="Yang Y."/>
        </authorList>
    </citation>
    <scope>NUCLEOTIDE SEQUENCE [LARGE SCALE GENOMIC DNA]</scope>
    <source>
        <strain evidence="10">Cfa_2016G</strain>
        <tissue evidence="10">Leaf</tissue>
    </source>
</reference>
<evidence type="ECO:0000256" key="2">
    <source>
        <dbReference type="ARBA" id="ARBA00022448"/>
    </source>
</evidence>
<evidence type="ECO:0000256" key="6">
    <source>
        <dbReference type="ARBA" id="ARBA00023136"/>
    </source>
</evidence>
<dbReference type="PRINTS" id="PR00783">
    <property type="entry name" value="MINTRINSICP"/>
</dbReference>
<feature type="transmembrane region" description="Helical" evidence="9">
    <location>
        <begin position="43"/>
        <end position="63"/>
    </location>
</feature>
<keyword evidence="5 9" id="KW-1133">Transmembrane helix</keyword>
<dbReference type="Gene3D" id="1.20.1080.10">
    <property type="entry name" value="Glycerol uptake facilitator protein"/>
    <property type="match status" value="1"/>
</dbReference>
<organism evidence="10 11">
    <name type="scientific">Carpinus fangiana</name>
    <dbReference type="NCBI Taxonomy" id="176857"/>
    <lineage>
        <taxon>Eukaryota</taxon>
        <taxon>Viridiplantae</taxon>
        <taxon>Streptophyta</taxon>
        <taxon>Embryophyta</taxon>
        <taxon>Tracheophyta</taxon>
        <taxon>Spermatophyta</taxon>
        <taxon>Magnoliopsida</taxon>
        <taxon>eudicotyledons</taxon>
        <taxon>Gunneridae</taxon>
        <taxon>Pentapetalae</taxon>
        <taxon>rosids</taxon>
        <taxon>fabids</taxon>
        <taxon>Fagales</taxon>
        <taxon>Betulaceae</taxon>
        <taxon>Carpinus</taxon>
    </lineage>
</organism>
<keyword evidence="6 9" id="KW-0472">Membrane</keyword>
<proteinExistence type="inferred from homology"/>
<dbReference type="SUPFAM" id="SSF81338">
    <property type="entry name" value="Aquaporin-like"/>
    <property type="match status" value="1"/>
</dbReference>
<keyword evidence="3 8" id="KW-0812">Transmembrane</keyword>
<sequence length="240" mass="25609">MVGVMRAAIGDAILTSLWVFSAPMMGILTPIIATYVGVQPKSLAGLFITTMLATTLVLIFRLIDKALGGASFNPSTTVSFYAAGLKPDSSLVSMAVQFPAQAAGGLVGAKAILQVMPSQYKHRLKGPSLKVDLHTGVMAEAALSLGLSFAILFIVLRGPKNPLLKVWLIAVATVGMVVAGSGYTGPSMNPANAFGWAFVNNQHNTWEHFYVYWIGSFTGATLAGWIYRFLFILPIKQKKA</sequence>
<dbReference type="InterPro" id="IPR000425">
    <property type="entry name" value="MIP"/>
</dbReference>
<dbReference type="EMBL" id="CM017326">
    <property type="protein sequence ID" value="KAE8075692.1"/>
    <property type="molecule type" value="Genomic_DNA"/>
</dbReference>
<dbReference type="Proteomes" id="UP000327013">
    <property type="component" value="Chromosome 6"/>
</dbReference>
<evidence type="ECO:0000256" key="8">
    <source>
        <dbReference type="RuleBase" id="RU000477"/>
    </source>
</evidence>
<accession>A0A5N6R9U0</accession>
<dbReference type="GO" id="GO:0016020">
    <property type="term" value="C:membrane"/>
    <property type="evidence" value="ECO:0007669"/>
    <property type="project" value="UniProtKB-SubCell"/>
</dbReference>
<protein>
    <recommendedName>
        <fullName evidence="12">Aquaporin</fullName>
    </recommendedName>
</protein>
<feature type="transmembrane region" description="Helical" evidence="9">
    <location>
        <begin position="12"/>
        <end position="36"/>
    </location>
</feature>
<dbReference type="PANTHER" id="PTHR46739">
    <property type="entry name" value="AQUAPORIN SIP1-1"/>
    <property type="match status" value="1"/>
</dbReference>
<dbReference type="Pfam" id="PF00230">
    <property type="entry name" value="MIP"/>
    <property type="match status" value="1"/>
</dbReference>